<dbReference type="RefSeq" id="XP_009534779.1">
    <property type="nucleotide sequence ID" value="XM_009536484.1"/>
</dbReference>
<keyword evidence="2" id="KW-1185">Reference proteome</keyword>
<dbReference type="OMA" id="PHVMKLF"/>
<dbReference type="KEGG" id="psoj:PHYSODRAFT_460331"/>
<proteinExistence type="predicted"/>
<reference evidence="1 2" key="1">
    <citation type="journal article" date="2006" name="Science">
        <title>Phytophthora genome sequences uncover evolutionary origins and mechanisms of pathogenesis.</title>
        <authorList>
            <person name="Tyler B.M."/>
            <person name="Tripathy S."/>
            <person name="Zhang X."/>
            <person name="Dehal P."/>
            <person name="Jiang R.H."/>
            <person name="Aerts A."/>
            <person name="Arredondo F.D."/>
            <person name="Baxter L."/>
            <person name="Bensasson D."/>
            <person name="Beynon J.L."/>
            <person name="Chapman J."/>
            <person name="Damasceno C.M."/>
            <person name="Dorrance A.E."/>
            <person name="Dou D."/>
            <person name="Dickerman A.W."/>
            <person name="Dubchak I.L."/>
            <person name="Garbelotto M."/>
            <person name="Gijzen M."/>
            <person name="Gordon S.G."/>
            <person name="Govers F."/>
            <person name="Grunwald N.J."/>
            <person name="Huang W."/>
            <person name="Ivors K.L."/>
            <person name="Jones R.W."/>
            <person name="Kamoun S."/>
            <person name="Krampis K."/>
            <person name="Lamour K.H."/>
            <person name="Lee M.K."/>
            <person name="McDonald W.H."/>
            <person name="Medina M."/>
            <person name="Meijer H.J."/>
            <person name="Nordberg E.K."/>
            <person name="Maclean D.J."/>
            <person name="Ospina-Giraldo M.D."/>
            <person name="Morris P.F."/>
            <person name="Phuntumart V."/>
            <person name="Putnam N.H."/>
            <person name="Rash S."/>
            <person name="Rose J.K."/>
            <person name="Sakihama Y."/>
            <person name="Salamov A.A."/>
            <person name="Savidor A."/>
            <person name="Scheuring C.F."/>
            <person name="Smith B.M."/>
            <person name="Sobral B.W."/>
            <person name="Terry A."/>
            <person name="Torto-Alalibo T.A."/>
            <person name="Win J."/>
            <person name="Xu Z."/>
            <person name="Zhang H."/>
            <person name="Grigoriev I.V."/>
            <person name="Rokhsar D.S."/>
            <person name="Boore J.L."/>
        </authorList>
    </citation>
    <scope>NUCLEOTIDE SEQUENCE [LARGE SCALE GENOMIC DNA]</scope>
    <source>
        <strain evidence="1 2">P6497</strain>
    </source>
</reference>
<dbReference type="InParanoid" id="G5A2M8"/>
<sequence length="305" mass="35090">MPHTQSPPRRWDPWTVSQKHRHRLRRRRSETLRLLTPDRIGDHLVARCMALDDFQARNSANAWLPKAFAGPRMSFGPRHVLLGIVNAVNDQIQAIVAYEDEPNALLQLAQTGYIVQQIMRLNRLLDVALAAYGISEPRGMEKWQTVFQQERQERMARFRKLAANKKLLMETLGDEPQQLEILTLLVYDFRNHSDDTYTELECQVIADVYETCTRLSGIAVTTVPEWFVPAYETKQSRWQGTQVDVERLSDPSEELCIRQASAWWELHHPHVMKLFGACHVGKSLVLVRENAQCVKKSGAALPSRD</sequence>
<evidence type="ECO:0000313" key="2">
    <source>
        <dbReference type="Proteomes" id="UP000002640"/>
    </source>
</evidence>
<feature type="non-terminal residue" evidence="1">
    <location>
        <position position="305"/>
    </location>
</feature>
<gene>
    <name evidence="1" type="ORF">PHYSODRAFT_460331</name>
</gene>
<dbReference type="GeneID" id="20653223"/>
<dbReference type="SMR" id="G5A2M8"/>
<protein>
    <submittedName>
        <fullName evidence="1">Uncharacterized protein</fullName>
    </submittedName>
</protein>
<dbReference type="EMBL" id="JH159159">
    <property type="protein sequence ID" value="EGZ09918.1"/>
    <property type="molecule type" value="Genomic_DNA"/>
</dbReference>
<dbReference type="AlphaFoldDB" id="G5A2M8"/>
<name>G5A2M8_PHYSP</name>
<organism evidence="1 2">
    <name type="scientific">Phytophthora sojae (strain P6497)</name>
    <name type="common">Soybean stem and root rot agent</name>
    <name type="synonym">Phytophthora megasperma f. sp. glycines</name>
    <dbReference type="NCBI Taxonomy" id="1094619"/>
    <lineage>
        <taxon>Eukaryota</taxon>
        <taxon>Sar</taxon>
        <taxon>Stramenopiles</taxon>
        <taxon>Oomycota</taxon>
        <taxon>Peronosporomycetes</taxon>
        <taxon>Peronosporales</taxon>
        <taxon>Peronosporaceae</taxon>
        <taxon>Phytophthora</taxon>
    </lineage>
</organism>
<dbReference type="Gene3D" id="3.30.200.20">
    <property type="entry name" value="Phosphorylase Kinase, domain 1"/>
    <property type="match status" value="1"/>
</dbReference>
<accession>G5A2M8</accession>
<dbReference type="Proteomes" id="UP000002640">
    <property type="component" value="Unassembled WGS sequence"/>
</dbReference>
<evidence type="ECO:0000313" key="1">
    <source>
        <dbReference type="EMBL" id="EGZ09918.1"/>
    </source>
</evidence>